<dbReference type="Pfam" id="PF07441">
    <property type="entry name" value="BofA"/>
    <property type="match status" value="1"/>
</dbReference>
<name>A0A136WIE0_9FIRM</name>
<dbReference type="EMBL" id="LRVM01000001">
    <property type="protein sequence ID" value="KXL54315.1"/>
    <property type="molecule type" value="Genomic_DNA"/>
</dbReference>
<reference evidence="3 4" key="1">
    <citation type="submission" date="2016-01" db="EMBL/GenBank/DDBJ databases">
        <title>Genome sequence of Clostridium neopropionicum X4, DSM-3847.</title>
        <authorList>
            <person name="Poehlein A."/>
            <person name="Beck M.H."/>
            <person name="Bengelsdorf F.R."/>
            <person name="Daniel R."/>
            <person name="Duerre P."/>
        </authorList>
    </citation>
    <scope>NUCLEOTIDE SEQUENCE [LARGE SCALE GENOMIC DNA]</scope>
    <source>
        <strain evidence="3 4">DSM-3847</strain>
    </source>
</reference>
<feature type="transmembrane region" description="Helical" evidence="1">
    <location>
        <begin position="57"/>
        <end position="79"/>
    </location>
</feature>
<keyword evidence="4" id="KW-1185">Reference proteome</keyword>
<dbReference type="OrthoDB" id="1929822at2"/>
<dbReference type="STRING" id="36847.CLNEO_02910"/>
<evidence type="ECO:0000313" key="2">
    <source>
        <dbReference type="EMBL" id="KXL54190.1"/>
    </source>
</evidence>
<proteinExistence type="predicted"/>
<evidence type="ECO:0000256" key="1">
    <source>
        <dbReference type="SAM" id="Phobius"/>
    </source>
</evidence>
<keyword evidence="1" id="KW-0812">Transmembrane</keyword>
<organism evidence="3 4">
    <name type="scientific">Anaerotignum neopropionicum</name>
    <dbReference type="NCBI Taxonomy" id="36847"/>
    <lineage>
        <taxon>Bacteria</taxon>
        <taxon>Bacillati</taxon>
        <taxon>Bacillota</taxon>
        <taxon>Clostridia</taxon>
        <taxon>Lachnospirales</taxon>
        <taxon>Anaerotignaceae</taxon>
        <taxon>Anaerotignum</taxon>
    </lineage>
</organism>
<evidence type="ECO:0000313" key="4">
    <source>
        <dbReference type="Proteomes" id="UP000070539"/>
    </source>
</evidence>
<keyword evidence="1" id="KW-0472">Membrane</keyword>
<sequence>MTKVLAIMIISCLLILALATLAKPLRLVLRFILSAALGGACLWLCNRFGLQVGVNPATLCTVGLLGAPGFVGLLFLSFFL</sequence>
<dbReference type="RefSeq" id="WP_066083762.1">
    <property type="nucleotide sequence ID" value="NZ_LRVM01000001.1"/>
</dbReference>
<comment type="caution">
    <text evidence="3">The sequence shown here is derived from an EMBL/GenBank/DDBJ whole genome shotgun (WGS) entry which is preliminary data.</text>
</comment>
<dbReference type="Proteomes" id="UP000070539">
    <property type="component" value="Unassembled WGS sequence"/>
</dbReference>
<protein>
    <submittedName>
        <fullName evidence="3">SigmaK-factor processing regulatory protein BofA</fullName>
    </submittedName>
</protein>
<feature type="transmembrane region" description="Helical" evidence="1">
    <location>
        <begin position="29"/>
        <end position="45"/>
    </location>
</feature>
<evidence type="ECO:0000313" key="3">
    <source>
        <dbReference type="EMBL" id="KXL54315.1"/>
    </source>
</evidence>
<keyword evidence="1" id="KW-1133">Transmembrane helix</keyword>
<dbReference type="InterPro" id="IPR010001">
    <property type="entry name" value="BofA"/>
</dbReference>
<gene>
    <name evidence="2" type="ORF">CLNEO_02910</name>
    <name evidence="3" type="ORF">CLNEO_04200</name>
</gene>
<accession>A0A136WIE0</accession>
<dbReference type="EMBL" id="LRVM01000001">
    <property type="protein sequence ID" value="KXL54190.1"/>
    <property type="molecule type" value="Genomic_DNA"/>
</dbReference>
<dbReference type="AlphaFoldDB" id="A0A136WIE0"/>